<name>A0A9N9JDW0_9GLOM</name>
<dbReference type="OrthoDB" id="9992747at2759"/>
<evidence type="ECO:0000313" key="2">
    <source>
        <dbReference type="Proteomes" id="UP000789508"/>
    </source>
</evidence>
<feature type="non-terminal residue" evidence="1">
    <location>
        <position position="42"/>
    </location>
</feature>
<dbReference type="AlphaFoldDB" id="A0A9N9JDW0"/>
<organism evidence="1 2">
    <name type="scientific">Ambispora leptoticha</name>
    <dbReference type="NCBI Taxonomy" id="144679"/>
    <lineage>
        <taxon>Eukaryota</taxon>
        <taxon>Fungi</taxon>
        <taxon>Fungi incertae sedis</taxon>
        <taxon>Mucoromycota</taxon>
        <taxon>Glomeromycotina</taxon>
        <taxon>Glomeromycetes</taxon>
        <taxon>Archaeosporales</taxon>
        <taxon>Ambisporaceae</taxon>
        <taxon>Ambispora</taxon>
    </lineage>
</organism>
<sequence length="42" mass="4963">QNGPVRLVEYGLIEQLTEMNWKVEFSNQEHLQSLEPKHDPDI</sequence>
<proteinExistence type="predicted"/>
<reference evidence="1" key="1">
    <citation type="submission" date="2021-06" db="EMBL/GenBank/DDBJ databases">
        <authorList>
            <person name="Kallberg Y."/>
            <person name="Tangrot J."/>
            <person name="Rosling A."/>
        </authorList>
    </citation>
    <scope>NUCLEOTIDE SEQUENCE</scope>
    <source>
        <strain evidence="1">FL130A</strain>
    </source>
</reference>
<keyword evidence="2" id="KW-1185">Reference proteome</keyword>
<accession>A0A9N9JDW0</accession>
<dbReference type="Proteomes" id="UP000789508">
    <property type="component" value="Unassembled WGS sequence"/>
</dbReference>
<feature type="non-terminal residue" evidence="1">
    <location>
        <position position="1"/>
    </location>
</feature>
<comment type="caution">
    <text evidence="1">The sequence shown here is derived from an EMBL/GenBank/DDBJ whole genome shotgun (WGS) entry which is preliminary data.</text>
</comment>
<evidence type="ECO:0000313" key="1">
    <source>
        <dbReference type="EMBL" id="CAG8775928.1"/>
    </source>
</evidence>
<gene>
    <name evidence="1" type="ORF">ALEPTO_LOCUS14403</name>
</gene>
<protein>
    <submittedName>
        <fullName evidence="1">5158_t:CDS:1</fullName>
    </submittedName>
</protein>
<dbReference type="EMBL" id="CAJVPS010055627">
    <property type="protein sequence ID" value="CAG8775928.1"/>
    <property type="molecule type" value="Genomic_DNA"/>
</dbReference>